<dbReference type="SMART" id="SM00363">
    <property type="entry name" value="S4"/>
    <property type="match status" value="1"/>
</dbReference>
<reference evidence="7 8" key="1">
    <citation type="journal article" date="2014" name="Genome Announc.">
        <title>Whole-Genome Sequence of Streptococcus suis Serotype 4 Reference Strain 6407.</title>
        <authorList>
            <person name="Wang K."/>
            <person name="Chen J."/>
            <person name="Yao H."/>
            <person name="Lu C."/>
        </authorList>
    </citation>
    <scope>NUCLEOTIDE SEQUENCE [LARGE SCALE GENOMIC DNA]</scope>
    <source>
        <strain evidence="7">6407</strain>
    </source>
</reference>
<dbReference type="InterPro" id="IPR018496">
    <property type="entry name" value="PsdUridine_synth_RsuA/RluB_CS"/>
</dbReference>
<dbReference type="InterPro" id="IPR050343">
    <property type="entry name" value="RsuA_PseudoU_synthase"/>
</dbReference>
<name>A0A075SEI0_STRSU</name>
<dbReference type="Proteomes" id="UP000028185">
    <property type="component" value="Chromosome"/>
</dbReference>
<evidence type="ECO:0000313" key="7">
    <source>
        <dbReference type="EMBL" id="AIG43752.1"/>
    </source>
</evidence>
<evidence type="ECO:0000256" key="4">
    <source>
        <dbReference type="PROSITE-ProRule" id="PRU00182"/>
    </source>
</evidence>
<evidence type="ECO:0000256" key="2">
    <source>
        <dbReference type="ARBA" id="ARBA00022884"/>
    </source>
</evidence>
<dbReference type="Pfam" id="PF00849">
    <property type="entry name" value="PseudoU_synth_2"/>
    <property type="match status" value="1"/>
</dbReference>
<sequence>MRLDKCLEKAKVGSRKQVKNLFKAQQIKINGQAAQSLSQIVDPELQTIQVSGKKVALEGSAYYLLHKPAGVVSAVTDQEHQTVIDLISPQDSREGLYPVGRLDRDTEGLVLITNNGPLGYRMLHPSHHVNKVYYVEVNGCLAEDASKFFASGVTFLDGTRCQPADLTVLEASLDHSRATIKLAEGKFHQVKKMFLAYGLKVTYLKRIAFGGFELGDLERGAYRQLSPNELEHLLTYFDEWRK</sequence>
<dbReference type="PROSITE" id="PS01149">
    <property type="entry name" value="PSI_RSU"/>
    <property type="match status" value="1"/>
</dbReference>
<dbReference type="SUPFAM" id="SSF55174">
    <property type="entry name" value="Alpha-L RNA-binding motif"/>
    <property type="match status" value="1"/>
</dbReference>
<dbReference type="Gene3D" id="3.30.70.580">
    <property type="entry name" value="Pseudouridine synthase I, catalytic domain, N-terminal subdomain"/>
    <property type="match status" value="1"/>
</dbReference>
<keyword evidence="3 5" id="KW-0413">Isomerase</keyword>
<dbReference type="Gene3D" id="3.10.290.10">
    <property type="entry name" value="RNA-binding S4 domain"/>
    <property type="match status" value="1"/>
</dbReference>
<evidence type="ECO:0000256" key="1">
    <source>
        <dbReference type="ARBA" id="ARBA00008348"/>
    </source>
</evidence>
<dbReference type="Pfam" id="PF01479">
    <property type="entry name" value="S4"/>
    <property type="match status" value="1"/>
</dbReference>
<protein>
    <recommendedName>
        <fullName evidence="5">Pseudouridine synthase</fullName>
        <ecNumber evidence="5">5.4.99.-</ecNumber>
    </recommendedName>
</protein>
<feature type="domain" description="RNA-binding S4" evidence="6">
    <location>
        <begin position="1"/>
        <end position="64"/>
    </location>
</feature>
<dbReference type="InterPro" id="IPR000748">
    <property type="entry name" value="PsdUridine_synth_RsuA/RluB/E/F"/>
</dbReference>
<dbReference type="NCBIfam" id="TIGR00093">
    <property type="entry name" value="pseudouridine synthase"/>
    <property type="match status" value="1"/>
</dbReference>
<proteinExistence type="inferred from homology"/>
<dbReference type="GO" id="GO:0003723">
    <property type="term" value="F:RNA binding"/>
    <property type="evidence" value="ECO:0007669"/>
    <property type="project" value="UniProtKB-KW"/>
</dbReference>
<dbReference type="PANTHER" id="PTHR47683:SF4">
    <property type="entry name" value="PSEUDOURIDINE SYNTHASE"/>
    <property type="match status" value="1"/>
</dbReference>
<dbReference type="HOGENOM" id="CLU_024979_1_2_9"/>
<dbReference type="InterPro" id="IPR002942">
    <property type="entry name" value="S4_RNA-bd"/>
</dbReference>
<dbReference type="PANTHER" id="PTHR47683">
    <property type="entry name" value="PSEUDOURIDINE SYNTHASE FAMILY PROTEIN-RELATED"/>
    <property type="match status" value="1"/>
</dbReference>
<organism evidence="7 8">
    <name type="scientific">Streptococcus suis 6407</name>
    <dbReference type="NCBI Taxonomy" id="1214179"/>
    <lineage>
        <taxon>Bacteria</taxon>
        <taxon>Bacillati</taxon>
        <taxon>Bacillota</taxon>
        <taxon>Bacilli</taxon>
        <taxon>Lactobacillales</taxon>
        <taxon>Streptococcaceae</taxon>
        <taxon>Streptococcus</taxon>
    </lineage>
</organism>
<dbReference type="InterPro" id="IPR020094">
    <property type="entry name" value="TruA/RsuA/RluB/E/F_N"/>
</dbReference>
<evidence type="ECO:0000256" key="5">
    <source>
        <dbReference type="RuleBase" id="RU003887"/>
    </source>
</evidence>
<dbReference type="CDD" id="cd02553">
    <property type="entry name" value="PseudoU_synth_RsuA"/>
    <property type="match status" value="1"/>
</dbReference>
<dbReference type="GO" id="GO:0000455">
    <property type="term" value="P:enzyme-directed rRNA pseudouridine synthesis"/>
    <property type="evidence" value="ECO:0007669"/>
    <property type="project" value="UniProtKB-ARBA"/>
</dbReference>
<comment type="similarity">
    <text evidence="1 5">Belongs to the pseudouridine synthase RsuA family.</text>
</comment>
<dbReference type="RefSeq" id="WP_024381567.1">
    <property type="nucleotide sequence ID" value="NZ_ALLE01000052.1"/>
</dbReference>
<keyword evidence="2 4" id="KW-0694">RNA-binding</keyword>
<dbReference type="InterPro" id="IPR020103">
    <property type="entry name" value="PsdUridine_synth_cat_dom_sf"/>
</dbReference>
<dbReference type="CDD" id="cd00165">
    <property type="entry name" value="S4"/>
    <property type="match status" value="1"/>
</dbReference>
<accession>A0A075SEI0</accession>
<dbReference type="EC" id="5.4.99.-" evidence="5"/>
<dbReference type="EMBL" id="CP008921">
    <property type="protein sequence ID" value="AIG43752.1"/>
    <property type="molecule type" value="Genomic_DNA"/>
</dbReference>
<dbReference type="InterPro" id="IPR042092">
    <property type="entry name" value="PsdUridine_s_RsuA/RluB/E/F_cat"/>
</dbReference>
<dbReference type="Gene3D" id="3.30.70.1560">
    <property type="entry name" value="Alpha-L RNA-binding motif"/>
    <property type="match status" value="1"/>
</dbReference>
<evidence type="ECO:0000256" key="3">
    <source>
        <dbReference type="ARBA" id="ARBA00023235"/>
    </source>
</evidence>
<evidence type="ECO:0000259" key="6">
    <source>
        <dbReference type="SMART" id="SM00363"/>
    </source>
</evidence>
<gene>
    <name evidence="7" type="ORF">ID09_06805</name>
</gene>
<dbReference type="InterPro" id="IPR036986">
    <property type="entry name" value="S4_RNA-bd_sf"/>
</dbReference>
<evidence type="ECO:0000313" key="8">
    <source>
        <dbReference type="Proteomes" id="UP000028185"/>
    </source>
</evidence>
<dbReference type="InterPro" id="IPR006145">
    <property type="entry name" value="PsdUridine_synth_RsuA/RluA"/>
</dbReference>
<dbReference type="PROSITE" id="PS50889">
    <property type="entry name" value="S4"/>
    <property type="match status" value="1"/>
</dbReference>
<dbReference type="AlphaFoldDB" id="A0A075SEI0"/>
<dbReference type="SUPFAM" id="SSF55120">
    <property type="entry name" value="Pseudouridine synthase"/>
    <property type="match status" value="1"/>
</dbReference>
<dbReference type="GO" id="GO:0120159">
    <property type="term" value="F:rRNA pseudouridine synthase activity"/>
    <property type="evidence" value="ECO:0007669"/>
    <property type="project" value="UniProtKB-ARBA"/>
</dbReference>
<dbReference type="PATRIC" id="fig|1214179.4.peg.1333"/>